<organism evidence="1 2">
    <name type="scientific">Jaapia argillacea MUCL 33604</name>
    <dbReference type="NCBI Taxonomy" id="933084"/>
    <lineage>
        <taxon>Eukaryota</taxon>
        <taxon>Fungi</taxon>
        <taxon>Dikarya</taxon>
        <taxon>Basidiomycota</taxon>
        <taxon>Agaricomycotina</taxon>
        <taxon>Agaricomycetes</taxon>
        <taxon>Agaricomycetidae</taxon>
        <taxon>Jaapiales</taxon>
        <taxon>Jaapiaceae</taxon>
        <taxon>Jaapia</taxon>
    </lineage>
</organism>
<dbReference type="HOGENOM" id="CLU_2928972_0_0_1"/>
<evidence type="ECO:0000313" key="1">
    <source>
        <dbReference type="EMBL" id="KDQ52564.1"/>
    </source>
</evidence>
<keyword evidence="2" id="KW-1185">Reference proteome</keyword>
<evidence type="ECO:0000313" key="2">
    <source>
        <dbReference type="Proteomes" id="UP000027265"/>
    </source>
</evidence>
<accession>A0A067PCT3</accession>
<dbReference type="EMBL" id="KL197739">
    <property type="protein sequence ID" value="KDQ52564.1"/>
    <property type="molecule type" value="Genomic_DNA"/>
</dbReference>
<protein>
    <submittedName>
        <fullName evidence="1">Uncharacterized protein</fullName>
    </submittedName>
</protein>
<proteinExistence type="predicted"/>
<dbReference type="AlphaFoldDB" id="A0A067PCT3"/>
<gene>
    <name evidence="1" type="ORF">JAAARDRAFT_138452</name>
</gene>
<reference evidence="2" key="1">
    <citation type="journal article" date="2014" name="Proc. Natl. Acad. Sci. U.S.A.">
        <title>Extensive sampling of basidiomycete genomes demonstrates inadequacy of the white-rot/brown-rot paradigm for wood decay fungi.</title>
        <authorList>
            <person name="Riley R."/>
            <person name="Salamov A.A."/>
            <person name="Brown D.W."/>
            <person name="Nagy L.G."/>
            <person name="Floudas D."/>
            <person name="Held B.W."/>
            <person name="Levasseur A."/>
            <person name="Lombard V."/>
            <person name="Morin E."/>
            <person name="Otillar R."/>
            <person name="Lindquist E.A."/>
            <person name="Sun H."/>
            <person name="LaButti K.M."/>
            <person name="Schmutz J."/>
            <person name="Jabbour D."/>
            <person name="Luo H."/>
            <person name="Baker S.E."/>
            <person name="Pisabarro A.G."/>
            <person name="Walton J.D."/>
            <person name="Blanchette R.A."/>
            <person name="Henrissat B."/>
            <person name="Martin F."/>
            <person name="Cullen D."/>
            <person name="Hibbett D.S."/>
            <person name="Grigoriev I.V."/>
        </authorList>
    </citation>
    <scope>NUCLEOTIDE SEQUENCE [LARGE SCALE GENOMIC DNA]</scope>
    <source>
        <strain evidence="2">MUCL 33604</strain>
    </source>
</reference>
<dbReference type="Proteomes" id="UP000027265">
    <property type="component" value="Unassembled WGS sequence"/>
</dbReference>
<dbReference type="InParanoid" id="A0A067PCT3"/>
<name>A0A067PCT3_9AGAM</name>
<sequence>KHPNAKPFLNKDWTHFYGVYSLMPLNAKGANVFIPALKVLPMMFLRVQVLMVGRRVTRVLQ</sequence>
<dbReference type="OrthoDB" id="3140334at2759"/>
<feature type="non-terminal residue" evidence="1">
    <location>
        <position position="1"/>
    </location>
</feature>